<accession>A0A0F9SGV1</accession>
<sequence length="63" mass="7501">MNFEDIIYTKEELEYLKFVNKEDNIVTYKDNVGNQYLFEEVDKGLKYLSTIKNRSRISSGWGN</sequence>
<dbReference type="EMBL" id="LAZR01002548">
    <property type="protein sequence ID" value="KKN28603.1"/>
    <property type="molecule type" value="Genomic_DNA"/>
</dbReference>
<gene>
    <name evidence="1" type="ORF">LCGC14_0852480</name>
</gene>
<proteinExistence type="predicted"/>
<organism evidence="1">
    <name type="scientific">marine sediment metagenome</name>
    <dbReference type="NCBI Taxonomy" id="412755"/>
    <lineage>
        <taxon>unclassified sequences</taxon>
        <taxon>metagenomes</taxon>
        <taxon>ecological metagenomes</taxon>
    </lineage>
</organism>
<protein>
    <submittedName>
        <fullName evidence="1">Uncharacterized protein</fullName>
    </submittedName>
</protein>
<dbReference type="AlphaFoldDB" id="A0A0F9SGV1"/>
<reference evidence="1" key="1">
    <citation type="journal article" date="2015" name="Nature">
        <title>Complex archaea that bridge the gap between prokaryotes and eukaryotes.</title>
        <authorList>
            <person name="Spang A."/>
            <person name="Saw J.H."/>
            <person name="Jorgensen S.L."/>
            <person name="Zaremba-Niedzwiedzka K."/>
            <person name="Martijn J."/>
            <person name="Lind A.E."/>
            <person name="van Eijk R."/>
            <person name="Schleper C."/>
            <person name="Guy L."/>
            <person name="Ettema T.J."/>
        </authorList>
    </citation>
    <scope>NUCLEOTIDE SEQUENCE</scope>
</reference>
<name>A0A0F9SGV1_9ZZZZ</name>
<comment type="caution">
    <text evidence="1">The sequence shown here is derived from an EMBL/GenBank/DDBJ whole genome shotgun (WGS) entry which is preliminary data.</text>
</comment>
<evidence type="ECO:0000313" key="1">
    <source>
        <dbReference type="EMBL" id="KKN28603.1"/>
    </source>
</evidence>